<feature type="region of interest" description="Disordered" evidence="1">
    <location>
        <begin position="423"/>
        <end position="455"/>
    </location>
</feature>
<dbReference type="EMBL" id="CAXLJM020000007">
    <property type="protein sequence ID" value="CAL8072826.1"/>
    <property type="molecule type" value="Genomic_DNA"/>
</dbReference>
<accession>A0ABP1PT27</accession>
<keyword evidence="2" id="KW-1133">Transmembrane helix</keyword>
<proteinExistence type="predicted"/>
<evidence type="ECO:0000256" key="1">
    <source>
        <dbReference type="SAM" id="MobiDB-lite"/>
    </source>
</evidence>
<keyword evidence="2" id="KW-0812">Transmembrane</keyword>
<feature type="transmembrane region" description="Helical" evidence="2">
    <location>
        <begin position="396"/>
        <end position="418"/>
    </location>
</feature>
<feature type="transmembrane region" description="Helical" evidence="2">
    <location>
        <begin position="167"/>
        <end position="188"/>
    </location>
</feature>
<dbReference type="Pfam" id="PF13906">
    <property type="entry name" value="AA_permease_C"/>
    <property type="match status" value="1"/>
</dbReference>
<keyword evidence="2" id="KW-0472">Membrane</keyword>
<feature type="transmembrane region" description="Helical" evidence="2">
    <location>
        <begin position="325"/>
        <end position="350"/>
    </location>
</feature>
<evidence type="ECO:0000313" key="5">
    <source>
        <dbReference type="Proteomes" id="UP001642540"/>
    </source>
</evidence>
<gene>
    <name evidence="4" type="ORF">ODALV1_LOCUS2349</name>
</gene>
<sequence>MVRPEWSPNEGYLRKLERLAFALVRTRPIKEPTDTFRSTNNVWLEKTKGLAGPFSLALLVAIPYVTENSSGPIIVASLLLAAVDACITVWCYTDFESRHGHCSGELTSCLFSSAGEFPAFLVGWWQISALSAGFAACCRTLSSIMDSVTGRHVETLMENTLGTFTPLGAPLDIMAVFISAVPIILCALGMEESMFLRTALYVLTSLTTMSIFGSALATSHLFPAVDNIPIVPDRNLYAKILSGASLASIGFLGIYWICKPDNVTLTQHKHFQVVKRFSLAGCVVTSAAFLAYFIESTVLNRVQQTSSLWDGDPPLLWPLAGGWRLAVAALGIAALALATFEFLIPLALIVTSLSNDGLLYRNLRKNEETPAWNSVTPLVFGGISAIQAFLIDTKVLLALASASFMCINIVVCSSMLSLRYQPKPCQSQSQRRSGHTRTRPTPRNTTGNDGQRTGYRTNHTRRLLTVSFLKSGLGKIPRDVMHDIDAARSSGSSGMDQPNDRTCLMDDVGIAPIDPRRESAEFSMGSNVSGYESDSDACTSDATDDTDIDAVVSEYQERIRVATINGAIPMNPTPGTGRRVALSVIALVPCCLALAASLNRAPKGQVTGIMLAISSGLLTFLLLVVISRQPQKRHPLRSSSCSTASGSGSAAYSGPNGGGYDYDLTNSNFLQHSIIPWVPATGIFIHCCLLLEGLDLAGLPFAFWLSTGLIIYFSYGVTKSVAAPPFLVGHERLRLSTSHRQPVLSTVVCGNDLSSTATTSTSSSEPYAQIDTILLP</sequence>
<comment type="caution">
    <text evidence="4">The sequence shown here is derived from an EMBL/GenBank/DDBJ whole genome shotgun (WGS) entry which is preliminary data.</text>
</comment>
<feature type="transmembrane region" description="Helical" evidence="2">
    <location>
        <begin position="277"/>
        <end position="294"/>
    </location>
</feature>
<evidence type="ECO:0000256" key="2">
    <source>
        <dbReference type="SAM" id="Phobius"/>
    </source>
</evidence>
<feature type="region of interest" description="Disordered" evidence="1">
    <location>
        <begin position="522"/>
        <end position="543"/>
    </location>
</feature>
<feature type="transmembrane region" description="Helical" evidence="2">
    <location>
        <begin position="371"/>
        <end position="390"/>
    </location>
</feature>
<feature type="transmembrane region" description="Helical" evidence="2">
    <location>
        <begin position="200"/>
        <end position="224"/>
    </location>
</feature>
<dbReference type="PANTHER" id="PTHR43243">
    <property type="entry name" value="INNER MEMBRANE TRANSPORTER YGJI-RELATED"/>
    <property type="match status" value="1"/>
</dbReference>
<evidence type="ECO:0000259" key="3">
    <source>
        <dbReference type="Pfam" id="PF13906"/>
    </source>
</evidence>
<keyword evidence="5" id="KW-1185">Reference proteome</keyword>
<feature type="transmembrane region" description="Helical" evidence="2">
    <location>
        <begin position="236"/>
        <end position="257"/>
    </location>
</feature>
<feature type="domain" description="Cationic amino acid transporter C-terminal" evidence="3">
    <location>
        <begin position="675"/>
        <end position="720"/>
    </location>
</feature>
<name>A0ABP1PT27_9HEXA</name>
<reference evidence="4 5" key="1">
    <citation type="submission" date="2024-08" db="EMBL/GenBank/DDBJ databases">
        <authorList>
            <person name="Cucini C."/>
            <person name="Frati F."/>
        </authorList>
    </citation>
    <scope>NUCLEOTIDE SEQUENCE [LARGE SCALE GENOMIC DNA]</scope>
</reference>
<evidence type="ECO:0000313" key="4">
    <source>
        <dbReference type="EMBL" id="CAL8072826.1"/>
    </source>
</evidence>
<dbReference type="Proteomes" id="UP001642540">
    <property type="component" value="Unassembled WGS sequence"/>
</dbReference>
<dbReference type="InterPro" id="IPR029485">
    <property type="entry name" value="CAT_C"/>
</dbReference>
<protein>
    <recommendedName>
        <fullName evidence="3">Cationic amino acid transporter C-terminal domain-containing protein</fullName>
    </recommendedName>
</protein>
<organism evidence="4 5">
    <name type="scientific">Orchesella dallaii</name>
    <dbReference type="NCBI Taxonomy" id="48710"/>
    <lineage>
        <taxon>Eukaryota</taxon>
        <taxon>Metazoa</taxon>
        <taxon>Ecdysozoa</taxon>
        <taxon>Arthropoda</taxon>
        <taxon>Hexapoda</taxon>
        <taxon>Collembola</taxon>
        <taxon>Entomobryomorpha</taxon>
        <taxon>Entomobryoidea</taxon>
        <taxon>Orchesellidae</taxon>
        <taxon>Orchesellinae</taxon>
        <taxon>Orchesella</taxon>
    </lineage>
</organism>
<dbReference type="PANTHER" id="PTHR43243:SF20">
    <property type="entry name" value="CATIONIC AMINO ACID TRANSPORTER 3"/>
    <property type="match status" value="1"/>
</dbReference>
<dbReference type="Gene3D" id="1.20.1740.10">
    <property type="entry name" value="Amino acid/polyamine transporter I"/>
    <property type="match status" value="1"/>
</dbReference>
<feature type="transmembrane region" description="Helical" evidence="2">
    <location>
        <begin position="604"/>
        <end position="626"/>
    </location>
</feature>
<feature type="transmembrane region" description="Helical" evidence="2">
    <location>
        <begin position="580"/>
        <end position="598"/>
    </location>
</feature>